<organism evidence="1 2">
    <name type="scientific">Aurantiacibacter gangjinensis</name>
    <dbReference type="NCBI Taxonomy" id="502682"/>
    <lineage>
        <taxon>Bacteria</taxon>
        <taxon>Pseudomonadati</taxon>
        <taxon>Pseudomonadota</taxon>
        <taxon>Alphaproteobacteria</taxon>
        <taxon>Sphingomonadales</taxon>
        <taxon>Erythrobacteraceae</taxon>
        <taxon>Aurantiacibacter</taxon>
    </lineage>
</organism>
<dbReference type="Proteomes" id="UP000053070">
    <property type="component" value="Unassembled WGS sequence"/>
</dbReference>
<proteinExistence type="predicted"/>
<reference evidence="1 2" key="1">
    <citation type="submission" date="2015-04" db="EMBL/GenBank/DDBJ databases">
        <title>The draft genome sequence of Erythrobacr gangjinensis K7-2.</title>
        <authorList>
            <person name="Zhuang L."/>
            <person name="Liu Y."/>
            <person name="Shao Z."/>
        </authorList>
    </citation>
    <scope>NUCLEOTIDE SEQUENCE [LARGE SCALE GENOMIC DNA]</scope>
    <source>
        <strain evidence="1 2">K7-2</strain>
    </source>
</reference>
<evidence type="ECO:0000313" key="1">
    <source>
        <dbReference type="EMBL" id="KLE31349.1"/>
    </source>
</evidence>
<comment type="caution">
    <text evidence="1">The sequence shown here is derived from an EMBL/GenBank/DDBJ whole genome shotgun (WGS) entry which is preliminary data.</text>
</comment>
<protein>
    <submittedName>
        <fullName evidence="1">Uncharacterized protein</fullName>
    </submittedName>
</protein>
<dbReference type="PATRIC" id="fig|502682.8.peg.1425"/>
<keyword evidence="2" id="KW-1185">Reference proteome</keyword>
<name>A0A0G9ML60_9SPHN</name>
<gene>
    <name evidence="1" type="ORF">AAW01_06995</name>
</gene>
<dbReference type="EMBL" id="LBHC01000002">
    <property type="protein sequence ID" value="KLE31349.1"/>
    <property type="molecule type" value="Genomic_DNA"/>
</dbReference>
<accession>A0A0G9ML60</accession>
<sequence length="98" mass="10509">MLTAIDFDDDFVSMGKKVGDLAPNRRLTSKLSVRKTATYSAPEFLFGIGGVFTKFACPLDCTGRCGVIAFHALTLSRLRRSFPLPPGEGGARREAVGG</sequence>
<dbReference type="AlphaFoldDB" id="A0A0G9ML60"/>
<evidence type="ECO:0000313" key="2">
    <source>
        <dbReference type="Proteomes" id="UP000053070"/>
    </source>
</evidence>